<evidence type="ECO:0000256" key="2">
    <source>
        <dbReference type="ARBA" id="ARBA00022516"/>
    </source>
</evidence>
<dbReference type="InterPro" id="IPR013120">
    <property type="entry name" value="FAR_NAD-bd"/>
</dbReference>
<dbReference type="InterPro" id="IPR033640">
    <property type="entry name" value="FAR_C"/>
</dbReference>
<dbReference type="SUPFAM" id="SSF52777">
    <property type="entry name" value="CoA-dependent acyltransferases"/>
    <property type="match status" value="1"/>
</dbReference>
<sequence>MTPALNVQAALSGKRVLITGSTGFLAKVVLEKLIRSVPDIGRIVLLIRAGGNGADARQRFECDIATSSIFDRLRAERPDFLTAFFAEKIECVTGEVTAPGFGLPINAFHALARRVDLIINAAASVNFREALDEALAINTISVQNITELARAGHAPLIQVSTCYVNGYNRGAMHEHNVSPARAAIPRHADGHYDLYSLLQHLNHRIALVRAETSEPEELARRLTDLGIAEANYHGWNDTYTFTKWMGEQLAMAAMRGRSLTIVRPSIIESTLQEPVPGWIEGVKVADAIILAYARGKTNFFPARPNEVVDIIPADLVANSIVLAAAEALQSAPATRIYQTCTGSSNPVTVGRVIDLIKGESQRNWRQYERLFYNEPKHDFRVVSRPLFLLMLRAMRVGASGWSAVRKLLGAGESPKLEALRTTQLLALTFSFYTAPRYVFQNDCLQALAQRFSSEDRARYSVDTSAIDWHDYLGRIHMTGLNRYALRPRKSKAMQAAMTRRDYAWHRMDTEKNLMVINSILLFEGPVDMERLVSTIAHRLPNYPRFTQKVVQQRGRPHWVEDEQFDIRRHIELERMERDVNRAELQDHLTRLAHLPLERDRPMWHMTVLDRVNGGHAIVFRVHHCITDGLGLVHVLNHLTDDNGLHGKTPSPVGHPHRAIASNKVCSAVVRGLSWLKIGAHVARLSILWPDAHTQFKAPMTGTKQLVWLPPLEMDRVRAMSKRMGVTLNDVWVAAVSGALRQYLGERGQCPDGRALRAAVTFNLREKANAFQLGNEFGLVAVDLPTNVDDPALRLRQSSERMTAIKRSHQPRATMAFLSIAGCLPTALQHFALNLFTSKGSVVLTNIEGPSSRRYLAGSRLTDLICWVPQAGKLGVGLAFISYAGQIQLALFVDTDLVPDPDRLMQLTYDAFGELELATGDVAAPQPAEPALPGIVITAS</sequence>
<dbReference type="InterPro" id="IPR023213">
    <property type="entry name" value="CAT-like_dom_sf"/>
</dbReference>
<feature type="domain" description="O-acyltransferase WSD1-like N-terminal" evidence="5">
    <location>
        <begin position="500"/>
        <end position="730"/>
    </location>
</feature>
<dbReference type="PANTHER" id="PTHR11011">
    <property type="entry name" value="MALE STERILITY PROTEIN 2-RELATED"/>
    <property type="match status" value="1"/>
</dbReference>
<gene>
    <name evidence="9" type="ORF">GM676_02785</name>
</gene>
<accession>A0A6L6PCY0</accession>
<feature type="domain" description="Fatty acyl-CoA reductase C-terminal" evidence="6">
    <location>
        <begin position="421"/>
        <end position="486"/>
    </location>
</feature>
<proteinExistence type="inferred from homology"/>
<evidence type="ECO:0000259" key="8">
    <source>
        <dbReference type="Pfam" id="PF07993"/>
    </source>
</evidence>
<dbReference type="Gene3D" id="3.30.559.30">
    <property type="entry name" value="Nonribosomal peptide synthetase, condensation domain"/>
    <property type="match status" value="1"/>
</dbReference>
<dbReference type="NCBIfam" id="TIGR02946">
    <property type="entry name" value="acyl_WS_DGAT"/>
    <property type="match status" value="1"/>
</dbReference>
<keyword evidence="3" id="KW-0436">Ligase</keyword>
<dbReference type="OrthoDB" id="6286537at2"/>
<dbReference type="Pfam" id="PF03015">
    <property type="entry name" value="Sterile"/>
    <property type="match status" value="1"/>
</dbReference>
<evidence type="ECO:0000259" key="7">
    <source>
        <dbReference type="Pfam" id="PF06974"/>
    </source>
</evidence>
<name>A0A6L6PCY0_9BURK</name>
<dbReference type="RefSeq" id="WP_155461838.1">
    <property type="nucleotide sequence ID" value="NZ_WNKY01000001.1"/>
</dbReference>
<dbReference type="GO" id="GO:0010345">
    <property type="term" value="P:suberin biosynthetic process"/>
    <property type="evidence" value="ECO:0007669"/>
    <property type="project" value="TreeGrafter"/>
</dbReference>
<dbReference type="Pfam" id="PF07993">
    <property type="entry name" value="NAD_binding_4"/>
    <property type="match status" value="1"/>
</dbReference>
<comment type="caution">
    <text evidence="9">The sequence shown here is derived from an EMBL/GenBank/DDBJ whole genome shotgun (WGS) entry which is preliminary data.</text>
</comment>
<dbReference type="SUPFAM" id="SSF51735">
    <property type="entry name" value="NAD(P)-binding Rossmann-fold domains"/>
    <property type="match status" value="1"/>
</dbReference>
<dbReference type="EMBL" id="WNKY01000001">
    <property type="protein sequence ID" value="MTV36509.1"/>
    <property type="molecule type" value="Genomic_DNA"/>
</dbReference>
<organism evidence="9 10">
    <name type="scientific">Duganella radicis</name>
    <dbReference type="NCBI Taxonomy" id="551988"/>
    <lineage>
        <taxon>Bacteria</taxon>
        <taxon>Pseudomonadati</taxon>
        <taxon>Pseudomonadota</taxon>
        <taxon>Betaproteobacteria</taxon>
        <taxon>Burkholderiales</taxon>
        <taxon>Oxalobacteraceae</taxon>
        <taxon>Telluria group</taxon>
        <taxon>Duganella</taxon>
    </lineage>
</organism>
<dbReference type="PANTHER" id="PTHR11011:SF45">
    <property type="entry name" value="FATTY ACYL-COA REDUCTASE CG8306-RELATED"/>
    <property type="match status" value="1"/>
</dbReference>
<evidence type="ECO:0000259" key="6">
    <source>
        <dbReference type="Pfam" id="PF03015"/>
    </source>
</evidence>
<dbReference type="Pfam" id="PF03007">
    <property type="entry name" value="WS_DGAT_cat"/>
    <property type="match status" value="1"/>
</dbReference>
<dbReference type="Pfam" id="PF06974">
    <property type="entry name" value="WS_DGAT_C"/>
    <property type="match status" value="1"/>
</dbReference>
<dbReference type="Proteomes" id="UP000475582">
    <property type="component" value="Unassembled WGS sequence"/>
</dbReference>
<feature type="domain" description="O-acyltransferase WSD1 C-terminal" evidence="7">
    <location>
        <begin position="773"/>
        <end position="914"/>
    </location>
</feature>
<keyword evidence="9" id="KW-0012">Acyltransferase</keyword>
<dbReference type="CDD" id="cd05236">
    <property type="entry name" value="FAR-N_SDR_e"/>
    <property type="match status" value="1"/>
</dbReference>
<dbReference type="InterPro" id="IPR009721">
    <property type="entry name" value="O-acyltransferase_WSD1_C"/>
</dbReference>
<comment type="similarity">
    <text evidence="1">Belongs to the fatty acyl-CoA reductase family.</text>
</comment>
<dbReference type="GO" id="GO:0004144">
    <property type="term" value="F:diacylglycerol O-acyltransferase activity"/>
    <property type="evidence" value="ECO:0007669"/>
    <property type="project" value="InterPro"/>
</dbReference>
<dbReference type="AlphaFoldDB" id="A0A6L6PCY0"/>
<evidence type="ECO:0000313" key="9">
    <source>
        <dbReference type="EMBL" id="MTV36509.1"/>
    </source>
</evidence>
<dbReference type="InterPro" id="IPR014292">
    <property type="entry name" value="Acyl_transf_WS/DGAT"/>
</dbReference>
<evidence type="ECO:0000313" key="10">
    <source>
        <dbReference type="Proteomes" id="UP000475582"/>
    </source>
</evidence>
<dbReference type="InterPro" id="IPR004255">
    <property type="entry name" value="O-acyltransferase_WSD1_N"/>
</dbReference>
<dbReference type="GO" id="GO:0080019">
    <property type="term" value="F:alcohol-forming very long-chain fatty acyl-CoA reductase activity"/>
    <property type="evidence" value="ECO:0007669"/>
    <property type="project" value="InterPro"/>
</dbReference>
<protein>
    <submittedName>
        <fullName evidence="9">Wax ester/triacylglycerol synthase family O-acyltransferase</fullName>
    </submittedName>
</protein>
<keyword evidence="9" id="KW-0808">Transferase</keyword>
<dbReference type="GO" id="GO:0045017">
    <property type="term" value="P:glycerolipid biosynthetic process"/>
    <property type="evidence" value="ECO:0007669"/>
    <property type="project" value="InterPro"/>
</dbReference>
<dbReference type="GO" id="GO:0016874">
    <property type="term" value="F:ligase activity"/>
    <property type="evidence" value="ECO:0007669"/>
    <property type="project" value="UniProtKB-KW"/>
</dbReference>
<dbReference type="Gene3D" id="3.30.559.10">
    <property type="entry name" value="Chloramphenicol acetyltransferase-like domain"/>
    <property type="match status" value="1"/>
</dbReference>
<reference evidence="9 10" key="1">
    <citation type="submission" date="2019-11" db="EMBL/GenBank/DDBJ databases">
        <title>Type strains purchased from KCTC, JCM and DSMZ.</title>
        <authorList>
            <person name="Lu H."/>
        </authorList>
    </citation>
    <scope>NUCLEOTIDE SEQUENCE [LARGE SCALE GENOMIC DNA]</scope>
    <source>
        <strain evidence="9 10">KCTC 22382</strain>
    </source>
</reference>
<evidence type="ECO:0000256" key="3">
    <source>
        <dbReference type="ARBA" id="ARBA00022598"/>
    </source>
</evidence>
<dbReference type="Gene3D" id="3.40.50.720">
    <property type="entry name" value="NAD(P)-binding Rossmann-like Domain"/>
    <property type="match status" value="1"/>
</dbReference>
<keyword evidence="2" id="KW-0444">Lipid biosynthesis</keyword>
<keyword evidence="10" id="KW-1185">Reference proteome</keyword>
<evidence type="ECO:0000256" key="4">
    <source>
        <dbReference type="ARBA" id="ARBA00023098"/>
    </source>
</evidence>
<keyword evidence="4" id="KW-0443">Lipid metabolism</keyword>
<dbReference type="InterPro" id="IPR026055">
    <property type="entry name" value="FAR"/>
</dbReference>
<evidence type="ECO:0000256" key="1">
    <source>
        <dbReference type="ARBA" id="ARBA00005928"/>
    </source>
</evidence>
<evidence type="ECO:0000259" key="5">
    <source>
        <dbReference type="Pfam" id="PF03007"/>
    </source>
</evidence>
<dbReference type="InterPro" id="IPR036291">
    <property type="entry name" value="NAD(P)-bd_dom_sf"/>
</dbReference>
<dbReference type="GO" id="GO:0035336">
    <property type="term" value="P:long-chain fatty-acyl-CoA metabolic process"/>
    <property type="evidence" value="ECO:0007669"/>
    <property type="project" value="TreeGrafter"/>
</dbReference>
<feature type="domain" description="Thioester reductase (TE)" evidence="8">
    <location>
        <begin position="18"/>
        <end position="320"/>
    </location>
</feature>